<reference evidence="1" key="1">
    <citation type="submission" date="2020-05" db="EMBL/GenBank/DDBJ databases">
        <authorList>
            <person name="Chiriac C."/>
            <person name="Salcher M."/>
            <person name="Ghai R."/>
            <person name="Kavagutti S V."/>
        </authorList>
    </citation>
    <scope>NUCLEOTIDE SEQUENCE</scope>
</reference>
<accession>A0A6J7WQR1</accession>
<sequence>MKKKTTTKPASFLKPIKSITAKRNRSVTPLIINAVPSDTSEWKEKCIRLDMRIKNVRERFRETGIRFVAREFGLNVIEAAIAKIEHEYQIR</sequence>
<protein>
    <submittedName>
        <fullName evidence="1">Uncharacterized protein</fullName>
    </submittedName>
</protein>
<proteinExistence type="predicted"/>
<evidence type="ECO:0000313" key="1">
    <source>
        <dbReference type="EMBL" id="CAB5217723.1"/>
    </source>
</evidence>
<organism evidence="1">
    <name type="scientific">uncultured Caudovirales phage</name>
    <dbReference type="NCBI Taxonomy" id="2100421"/>
    <lineage>
        <taxon>Viruses</taxon>
        <taxon>Duplodnaviria</taxon>
        <taxon>Heunggongvirae</taxon>
        <taxon>Uroviricota</taxon>
        <taxon>Caudoviricetes</taxon>
        <taxon>Peduoviridae</taxon>
        <taxon>Maltschvirus</taxon>
        <taxon>Maltschvirus maltsch</taxon>
    </lineage>
</organism>
<name>A0A6J7WQR1_9CAUD</name>
<gene>
    <name evidence="1" type="ORF">UFOVP201_12</name>
</gene>
<dbReference type="EMBL" id="LR798249">
    <property type="protein sequence ID" value="CAB5217723.1"/>
    <property type="molecule type" value="Genomic_DNA"/>
</dbReference>